<keyword evidence="4 6" id="KW-0067">ATP-binding</keyword>
<dbReference type="SMART" id="SM00350">
    <property type="entry name" value="MCM"/>
    <property type="match status" value="1"/>
</dbReference>
<dbReference type="EMBL" id="CP007174">
    <property type="protein sequence ID" value="AIF84584.1"/>
    <property type="molecule type" value="Genomic_DNA"/>
</dbReference>
<evidence type="ECO:0000256" key="1">
    <source>
        <dbReference type="ARBA" id="ARBA00008010"/>
    </source>
</evidence>
<dbReference type="GO" id="GO:0017116">
    <property type="term" value="F:single-stranded DNA helicase activity"/>
    <property type="evidence" value="ECO:0007669"/>
    <property type="project" value="TreeGrafter"/>
</dbReference>
<dbReference type="GO" id="GO:0042555">
    <property type="term" value="C:MCM complex"/>
    <property type="evidence" value="ECO:0007669"/>
    <property type="project" value="TreeGrafter"/>
</dbReference>
<dbReference type="GO" id="GO:0003697">
    <property type="term" value="F:single-stranded DNA binding"/>
    <property type="evidence" value="ECO:0007669"/>
    <property type="project" value="TreeGrafter"/>
</dbReference>
<organism evidence="8 9">
    <name type="scientific">Candidatus Nitrososphaera evergladensis SR1</name>
    <dbReference type="NCBI Taxonomy" id="1459636"/>
    <lineage>
        <taxon>Archaea</taxon>
        <taxon>Nitrososphaerota</taxon>
        <taxon>Nitrososphaeria</taxon>
        <taxon>Nitrososphaerales</taxon>
        <taxon>Nitrososphaeraceae</taxon>
        <taxon>Nitrososphaera</taxon>
    </lineage>
</organism>
<keyword evidence="5 6" id="KW-0238">DNA-binding</keyword>
<evidence type="ECO:0000256" key="4">
    <source>
        <dbReference type="ARBA" id="ARBA00022840"/>
    </source>
</evidence>
<dbReference type="Pfam" id="PF00493">
    <property type="entry name" value="MCM"/>
    <property type="match status" value="1"/>
</dbReference>
<dbReference type="AlphaFoldDB" id="A0A075MZA6"/>
<evidence type="ECO:0000313" key="9">
    <source>
        <dbReference type="Proteomes" id="UP000028194"/>
    </source>
</evidence>
<evidence type="ECO:0000256" key="2">
    <source>
        <dbReference type="ARBA" id="ARBA00022705"/>
    </source>
</evidence>
<evidence type="ECO:0000256" key="3">
    <source>
        <dbReference type="ARBA" id="ARBA00022741"/>
    </source>
</evidence>
<dbReference type="Gene3D" id="3.40.50.300">
    <property type="entry name" value="P-loop containing nucleotide triphosphate hydrolases"/>
    <property type="match status" value="1"/>
</dbReference>
<evidence type="ECO:0000256" key="5">
    <source>
        <dbReference type="ARBA" id="ARBA00023125"/>
    </source>
</evidence>
<dbReference type="PRINTS" id="PR01657">
    <property type="entry name" value="MCMFAMILY"/>
</dbReference>
<name>A0A075MZA6_9ARCH</name>
<dbReference type="PROSITE" id="PS50051">
    <property type="entry name" value="MCM_2"/>
    <property type="match status" value="1"/>
</dbReference>
<dbReference type="InterPro" id="IPR041562">
    <property type="entry name" value="MCM_lid"/>
</dbReference>
<dbReference type="InterPro" id="IPR001208">
    <property type="entry name" value="MCM_dom"/>
</dbReference>
<keyword evidence="2" id="KW-0235">DNA replication</keyword>
<dbReference type="STRING" id="1459636.NTE_02537"/>
<dbReference type="PANTHER" id="PTHR11630:SF66">
    <property type="entry name" value="DNA REPLICATION LICENSING FACTOR MCM4"/>
    <property type="match status" value="1"/>
</dbReference>
<dbReference type="Proteomes" id="UP000028194">
    <property type="component" value="Chromosome"/>
</dbReference>
<dbReference type="GO" id="GO:0005524">
    <property type="term" value="F:ATP binding"/>
    <property type="evidence" value="ECO:0007669"/>
    <property type="project" value="UniProtKB-KW"/>
</dbReference>
<evidence type="ECO:0000259" key="7">
    <source>
        <dbReference type="PROSITE" id="PS50051"/>
    </source>
</evidence>
<dbReference type="GO" id="GO:0006260">
    <property type="term" value="P:DNA replication"/>
    <property type="evidence" value="ECO:0007669"/>
    <property type="project" value="UniProtKB-KW"/>
</dbReference>
<dbReference type="SUPFAM" id="SSF52540">
    <property type="entry name" value="P-loop containing nucleoside triphosphate hydrolases"/>
    <property type="match status" value="1"/>
</dbReference>
<protein>
    <submittedName>
        <fullName evidence="8">Putative ATPase involved in replication control, Cdc46/Mcm family</fullName>
    </submittedName>
</protein>
<keyword evidence="9" id="KW-1185">Reference proteome</keyword>
<sequence>MPIELKSALENEGISRDSRFPIDSLTFIEAVKLLPVEIADRFKGEITRLKRFNTRLIIAGERPSHSTMAEESNPHSDPCAQCDQNFVSMTISEALRTTSSVKLSVKGVIVSQSLPYKVITKTMIGCNSCDQYDETEHNPPKFEESGIPKKCRNCGQKNLPKFDYATALSIQLQDPNPTGDLERLDIILYGKDTCNVIAGELVEIKGTSHIMKFITKKLTTVLHAESIKYHRRQELKVTEKDVENIYRFKDLGTKVTSVTKVTYIPTLRERLVSMVAPNVVGHKDKKLGILLSAVGAPENGKRGRIHSLFVGAPGTAKSMLARESIRLVPNSRYVSAQGASGKSLTAIIVMENENAVLRLGSIPLSKNGICAINEIGTMSFEDQKHLHDVMEEGDFTIDKYGIRQEIDSPTTIIATCNPIGSTWNSDHSIDMSEIPVKKEVLDRFDQKFVFRDFVTEESMRDYADAKMDYDERHIEHNYNFLRKYIAHAKTIYPTFTTEAREMLKEYWISLRSTGRATNRNLDALFRLSSAYARLHLETVVDKELVIELMEYYTTMLAEQGQLAETVRADPIEVAFKEIVKVVENAKKPIEFVEAARIACKNNERVGNYLGVNLVTRENKKLRNLLEMFQECTDSRVEIIQKKPLVLKWRVPSMPETNDIYDHEPKGKSCACPAHKDEEIVIASGNSCLSVGFKKGGN</sequence>
<dbReference type="InterPro" id="IPR027417">
    <property type="entry name" value="P-loop_NTPase"/>
</dbReference>
<reference evidence="8 9" key="1">
    <citation type="journal article" date="2014" name="PLoS ONE">
        <title>Genome Sequence of Candidatus Nitrososphaera evergladensis from Group I.1b Enriched from Everglades Soil Reveals Novel Genomic Features of the Ammonia-Oxidizing Archaea.</title>
        <authorList>
            <person name="Zhalnina K.V."/>
            <person name="Dias R."/>
            <person name="Leonard M.T."/>
            <person name="Dorr de Quadros P."/>
            <person name="Camargo F.A."/>
            <person name="Drew J.C."/>
            <person name="Farmerie W.G."/>
            <person name="Daroub S.H."/>
            <person name="Triplett E.W."/>
        </authorList>
    </citation>
    <scope>NUCLEOTIDE SEQUENCE [LARGE SCALE GENOMIC DNA]</scope>
    <source>
        <strain evidence="8 9">SR1</strain>
    </source>
</reference>
<dbReference type="Pfam" id="PF17855">
    <property type="entry name" value="MCM_lid"/>
    <property type="match status" value="1"/>
</dbReference>
<accession>A0A075MZA6</accession>
<dbReference type="eggNOG" id="arCOG00439">
    <property type="taxonomic scope" value="Archaea"/>
</dbReference>
<gene>
    <name evidence="8" type="ORF">NTE_02537</name>
</gene>
<dbReference type="PANTHER" id="PTHR11630">
    <property type="entry name" value="DNA REPLICATION LICENSING FACTOR MCM FAMILY MEMBER"/>
    <property type="match status" value="1"/>
</dbReference>
<evidence type="ECO:0000256" key="6">
    <source>
        <dbReference type="RuleBase" id="RU004070"/>
    </source>
</evidence>
<dbReference type="HOGENOM" id="CLU_395178_0_0_2"/>
<proteinExistence type="inferred from homology"/>
<dbReference type="InterPro" id="IPR031327">
    <property type="entry name" value="MCM"/>
</dbReference>
<evidence type="ECO:0000313" key="8">
    <source>
        <dbReference type="EMBL" id="AIF84584.1"/>
    </source>
</evidence>
<comment type="similarity">
    <text evidence="1 6">Belongs to the MCM family.</text>
</comment>
<keyword evidence="3 6" id="KW-0547">Nucleotide-binding</keyword>
<dbReference type="KEGG" id="nev:NTE_02537"/>
<feature type="domain" description="MCM C-terminal AAA(+) ATPase" evidence="7">
    <location>
        <begin position="267"/>
        <end position="466"/>
    </location>
</feature>